<feature type="transmembrane region" description="Helical" evidence="1">
    <location>
        <begin position="58"/>
        <end position="79"/>
    </location>
</feature>
<evidence type="ECO:0000313" key="3">
    <source>
        <dbReference type="Proteomes" id="UP000290289"/>
    </source>
</evidence>
<gene>
    <name evidence="2" type="ORF">DVH24_006072</name>
</gene>
<dbReference type="Proteomes" id="UP000290289">
    <property type="component" value="Chromosome 9"/>
</dbReference>
<feature type="transmembrane region" description="Helical" evidence="1">
    <location>
        <begin position="124"/>
        <end position="154"/>
    </location>
</feature>
<reference evidence="2 3" key="1">
    <citation type="submission" date="2018-10" db="EMBL/GenBank/DDBJ databases">
        <title>A high-quality apple genome assembly.</title>
        <authorList>
            <person name="Hu J."/>
        </authorList>
    </citation>
    <scope>NUCLEOTIDE SEQUENCE [LARGE SCALE GENOMIC DNA]</scope>
    <source>
        <strain evidence="3">cv. HFTH1</strain>
        <tissue evidence="2">Young leaf</tissue>
    </source>
</reference>
<name>A0A498J463_MALDO</name>
<evidence type="ECO:0000313" key="2">
    <source>
        <dbReference type="EMBL" id="RXH89094.1"/>
    </source>
</evidence>
<organism evidence="2 3">
    <name type="scientific">Malus domestica</name>
    <name type="common">Apple</name>
    <name type="synonym">Pyrus malus</name>
    <dbReference type="NCBI Taxonomy" id="3750"/>
    <lineage>
        <taxon>Eukaryota</taxon>
        <taxon>Viridiplantae</taxon>
        <taxon>Streptophyta</taxon>
        <taxon>Embryophyta</taxon>
        <taxon>Tracheophyta</taxon>
        <taxon>Spermatophyta</taxon>
        <taxon>Magnoliopsida</taxon>
        <taxon>eudicotyledons</taxon>
        <taxon>Gunneridae</taxon>
        <taxon>Pentapetalae</taxon>
        <taxon>rosids</taxon>
        <taxon>fabids</taxon>
        <taxon>Rosales</taxon>
        <taxon>Rosaceae</taxon>
        <taxon>Amygdaloideae</taxon>
        <taxon>Maleae</taxon>
        <taxon>Malus</taxon>
    </lineage>
</organism>
<dbReference type="AlphaFoldDB" id="A0A498J463"/>
<comment type="caution">
    <text evidence="2">The sequence shown here is derived from an EMBL/GenBank/DDBJ whole genome shotgun (WGS) entry which is preliminary data.</text>
</comment>
<accession>A0A498J463</accession>
<keyword evidence="1" id="KW-0472">Membrane</keyword>
<proteinExistence type="predicted"/>
<dbReference type="EMBL" id="RDQH01000335">
    <property type="protein sequence ID" value="RXH89094.1"/>
    <property type="molecule type" value="Genomic_DNA"/>
</dbReference>
<sequence length="227" mass="25694">MHICISLFTKTQPRGTVDDQWADGFAPRFFLRLPCCFLLCTVKWLFCPFGPRVDHRSILHFNRTFSIFLLVSATLSYLSSVVLEPALSSTVLELAFSCCHFLVSHGFRLAAHLSDHRNHCRSSLYFDCILLVFVMLSLMGSIFSDFVLLLALVFRRSSSQGNFSVKRRCRGLKPRNRSNCGRITLETVGAICARIKGFINNQRNIENGYPSEVVVNISQLLFFAVLG</sequence>
<keyword evidence="3" id="KW-1185">Reference proteome</keyword>
<keyword evidence="1" id="KW-1133">Transmembrane helix</keyword>
<keyword evidence="1" id="KW-0812">Transmembrane</keyword>
<evidence type="ECO:0000256" key="1">
    <source>
        <dbReference type="SAM" id="Phobius"/>
    </source>
</evidence>
<protein>
    <submittedName>
        <fullName evidence="2">Uncharacterized protein</fullName>
    </submittedName>
</protein>